<sequence>MASASSSEAAQLKLISSIRFKIAGISGDEKKLSDALQSHLVALLDKAGSQYKPVRDAAFQAYASITNFIKPLGVQLPVAALVTQYKNTDSPIVKQLDLGLIKQGVLRLDEPKRREILPVVLRGISKEPSPSSGAGFFNIFLRLLPSIQIPEHSSREDPESRESLGLSNSADASYVAQWLGKLFLLRQDLALAEHQELQRMLADSPSGLSREDIAFLTNNNHLSWKTGAPASLSLPACKTKAIKFLATGAFTDEERFIPAIYATGSTDSRITAIAHDILKRSAVDIKNESVAQLLYDAHRISPVAQRVYILKLLSKSAITSGLGNQLLEAVKQDFNLVSGSTASVHGLEALRLRKALLGFLNHIGRDSTVDENCPELRPGLLWTLKDYVLRQGWPKQEKNGMSLPQFQEEQKIRGECYETIGILAYRVPIAPITKTPLLKWLFMSLMLDSTPGIAIHLDSAISNMMSLFGLGTDTPVDTKELKSVLLEFMVYPEQECANPVRYAVTRFTNTCFPYHDIHARCLNFLGLVSKQNNTQVEAQRGLDPWWSTQIHPDNEELTLPKWGELAHMLFGAITDTGGLLDLNQLYQDRLLGEHANGASQLPALFVMQIIFLTALNVKEFEMGWDLNLAIRLQNDLEARESVRKYLINADPKPILALINAIINYMPQDRSDPLIDKWLACLVDILSFAPAQLIGSIAYRTQLLIPMCCWDKPNLTQLAAKAFGIMASRNSQINQLVDPMLDFMDRGPDKNATEIGKYQGYLACLSYYCSRATYCGSAYLPQKIAQSVYDQFKLASRGGIPELEVIAIESVAQLWTANLHFPRDSDDLAETISFLSKIAGEGSKSNGRNERAIWALGRLAIPSSADGLDSETDPVGTILQKLFELSETKDTGVLFAVGEAISCAIARWDCKSIQLGLDVEASFLSGVGQRPSKINAVIDKLISDCKATKPSLLKASGIWLFCVIQYCSDLPNIQSRLRECQVAFMRLLTARDELIQETASRGLGLVYEKGDPSLRGDLVKDLVASFTGNKTQLKVEEDTELFDAGALPTGEGKSVTSYKDIVSLANEIGDQSLVYKFMSLATNAATWTARSAFGRFGLSNILSDAELDPKIYPKLYRYRFDPNPNVRRSMDDIWKAVVKEPTVIISIYFDAIMDELLKSILDGREWRVREASCSAIAELIYGMPFEKYEKYYTDIWRVTLKVLDDQKTSVRAAASQLCMNLSKTVVTRLQEHNASAAAKKMVAQVLPFLLSERGIENSVQEVQIISIGTVFDIVKNGGDALKPFIPTIVTHFLGLLSTLEPDVVNYYYQRVSEERREDLDKQRSNAVTQSPMFECVVNCLRFVDDGVMKELAPQLVSTIKSALGMQTKVGCAEVLCTLALRHAIILPPYNATFLKIMETQILGKNHEASKAYARASAYLLRSAAPEPRDRFTLRLLDLYFGAEDPTRRQKVADVVLAISKASPDVFSDLETSLLPLAYVAKHDTDDYVSEEFAAVWTQHAGGNHTIKRLTGEITELISKGLYSSRWDLQHGAALAMASMITALSSDAGKGGQFSDTDLEKIWPVLEKALSLKTFSGKEKLVVAYPLFVLHGKKLWSTDPAIALQMKKIALREAKRNNEKYRPHAFRALGNFAGARDDLDMHAEVVGLVSEYLEFDTEAHKVTGPERKTIAAALRVSMTSYSRAQMRDTPDVVLRDVATMAERSKRAISLARDTWFTSATELLNQAAASEVSSAIVDDELATRWFRLLVDEEEVMLENQRLSRAMALGAYVKTLKRGIFGAWGQQGAFIRERVKAMADEDRSLDVQKLLYDVVEQLAT</sequence>
<dbReference type="EMBL" id="MU394335">
    <property type="protein sequence ID" value="KAI6084574.1"/>
    <property type="molecule type" value="Genomic_DNA"/>
</dbReference>
<organism evidence="1 2">
    <name type="scientific">Hypoxylon rubiginosum</name>
    <dbReference type="NCBI Taxonomy" id="110542"/>
    <lineage>
        <taxon>Eukaryota</taxon>
        <taxon>Fungi</taxon>
        <taxon>Dikarya</taxon>
        <taxon>Ascomycota</taxon>
        <taxon>Pezizomycotina</taxon>
        <taxon>Sordariomycetes</taxon>
        <taxon>Xylariomycetidae</taxon>
        <taxon>Xylariales</taxon>
        <taxon>Hypoxylaceae</taxon>
        <taxon>Hypoxylon</taxon>
    </lineage>
</organism>
<comment type="caution">
    <text evidence="1">The sequence shown here is derived from an EMBL/GenBank/DDBJ whole genome shotgun (WGS) entry which is preliminary data.</text>
</comment>
<evidence type="ECO:0000313" key="1">
    <source>
        <dbReference type="EMBL" id="KAI6084574.1"/>
    </source>
</evidence>
<dbReference type="Proteomes" id="UP001497680">
    <property type="component" value="Unassembled WGS sequence"/>
</dbReference>
<name>A0ACC0CVW5_9PEZI</name>
<evidence type="ECO:0000313" key="2">
    <source>
        <dbReference type="Proteomes" id="UP001497680"/>
    </source>
</evidence>
<accession>A0ACC0CVW5</accession>
<keyword evidence="1" id="KW-0647">Proteasome</keyword>
<reference evidence="1 2" key="1">
    <citation type="journal article" date="2022" name="New Phytol.">
        <title>Ecological generalism drives hyperdiversity of secondary metabolite gene clusters in xylarialean endophytes.</title>
        <authorList>
            <person name="Franco M.E.E."/>
            <person name="Wisecaver J.H."/>
            <person name="Arnold A.E."/>
            <person name="Ju Y.M."/>
            <person name="Slot J.C."/>
            <person name="Ahrendt S."/>
            <person name="Moore L.P."/>
            <person name="Eastman K.E."/>
            <person name="Scott K."/>
            <person name="Konkel Z."/>
            <person name="Mondo S.J."/>
            <person name="Kuo A."/>
            <person name="Hayes R.D."/>
            <person name="Haridas S."/>
            <person name="Andreopoulos B."/>
            <person name="Riley R."/>
            <person name="LaButti K."/>
            <person name="Pangilinan J."/>
            <person name="Lipzen A."/>
            <person name="Amirebrahimi M."/>
            <person name="Yan J."/>
            <person name="Adam C."/>
            <person name="Keymanesh K."/>
            <person name="Ng V."/>
            <person name="Louie K."/>
            <person name="Northen T."/>
            <person name="Drula E."/>
            <person name="Henrissat B."/>
            <person name="Hsieh H.M."/>
            <person name="Youens-Clark K."/>
            <person name="Lutzoni F."/>
            <person name="Miadlikowska J."/>
            <person name="Eastwood D.C."/>
            <person name="Hamelin R.C."/>
            <person name="Grigoriev I.V."/>
            <person name="U'Ren J.M."/>
        </authorList>
    </citation>
    <scope>NUCLEOTIDE SEQUENCE [LARGE SCALE GENOMIC DNA]</scope>
    <source>
        <strain evidence="1 2">ER1909</strain>
    </source>
</reference>
<keyword evidence="2" id="KW-1185">Reference proteome</keyword>
<proteinExistence type="predicted"/>
<gene>
    <name evidence="1" type="ORF">F4821DRAFT_168359</name>
</gene>
<protein>
    <submittedName>
        <fullName evidence="1">Proteasome component</fullName>
    </submittedName>
</protein>